<dbReference type="InterPro" id="IPR027417">
    <property type="entry name" value="P-loop_NTPase"/>
</dbReference>
<dbReference type="AlphaFoldDB" id="A0A9P3UIA5"/>
<dbReference type="GO" id="GO:0000226">
    <property type="term" value="P:microtubule cytoskeleton organization"/>
    <property type="evidence" value="ECO:0007669"/>
    <property type="project" value="TreeGrafter"/>
</dbReference>
<evidence type="ECO:0000256" key="5">
    <source>
        <dbReference type="ARBA" id="ARBA00022701"/>
    </source>
</evidence>
<protein>
    <submittedName>
        <fullName evidence="12">Dynein light intermediate chain (DLIC)</fullName>
    </submittedName>
</protein>
<dbReference type="PANTHER" id="PTHR12688:SF0">
    <property type="entry name" value="DYNEIN LIGHT INTERMEDIATE CHAIN"/>
    <property type="match status" value="1"/>
</dbReference>
<evidence type="ECO:0000313" key="13">
    <source>
        <dbReference type="Proteomes" id="UP001063166"/>
    </source>
</evidence>
<dbReference type="GO" id="GO:0005524">
    <property type="term" value="F:ATP binding"/>
    <property type="evidence" value="ECO:0007669"/>
    <property type="project" value="UniProtKB-KW"/>
</dbReference>
<feature type="region of interest" description="Disordered" evidence="11">
    <location>
        <begin position="370"/>
        <end position="433"/>
    </location>
</feature>
<dbReference type="GO" id="GO:0005874">
    <property type="term" value="C:microtubule"/>
    <property type="evidence" value="ECO:0007669"/>
    <property type="project" value="UniProtKB-KW"/>
</dbReference>
<dbReference type="GO" id="GO:0045504">
    <property type="term" value="F:dynein heavy chain binding"/>
    <property type="evidence" value="ECO:0007669"/>
    <property type="project" value="TreeGrafter"/>
</dbReference>
<evidence type="ECO:0000256" key="9">
    <source>
        <dbReference type="ARBA" id="ARBA00023175"/>
    </source>
</evidence>
<keyword evidence="6" id="KW-0547">Nucleotide-binding</keyword>
<dbReference type="OrthoDB" id="27603at2759"/>
<dbReference type="EMBL" id="BRPK01000001">
    <property type="protein sequence ID" value="GLB34133.1"/>
    <property type="molecule type" value="Genomic_DNA"/>
</dbReference>
<sequence length="558" mass="59606">MEVSRSSTPEAPPQDLWSSILDSVSKSRSIPSKQILLLGQPLTGKSTLVSALLQKPPSDESNDENRTDFAVGYDFADVRDDADEDTLARLSVYTVPSASPSYTSLLPHFLPPRQSLPHTLVMIALDWTRPWSFVEELETWLQWVEMWAKGDGSRELEITREEGRERWQSHLQHYTEPSTDPLPANPTMSGTLLPLGPGTFTHNSAGIPIIVTCTKADLIDEGNDMAAGASGMGSMVKGKGGEWEERTDGIMQVLRTICLKYGAALFYTTTVPATLQVLRQYALHALFAPLAPSPLASATEPQAPIRNIFPFQHKPNTLDRDRIVIPAGWDSWGKISVLRDGFDAKTWGEAWERDLEGDHSEGSGAKKMYASLVPDQGPKPPPLPPFNNPTPEQAFLARNYDENAKKPDRDPRGAFRNPTDLTGASAGIVGPLGSSSFSLPNVERALTEMEVGIGGGPGASATSDPRRSNRSTNAPSGRAAGLAPVGTAVQGTGRSPASPTPTAGSPSPTAGQTQHEVLQNFFQSLLSSKDRTGAAAGGRTAAAPPKTNGNGSGAEDGA</sequence>
<evidence type="ECO:0000256" key="1">
    <source>
        <dbReference type="ARBA" id="ARBA00004245"/>
    </source>
</evidence>
<evidence type="ECO:0000256" key="7">
    <source>
        <dbReference type="ARBA" id="ARBA00022840"/>
    </source>
</evidence>
<evidence type="ECO:0000256" key="10">
    <source>
        <dbReference type="ARBA" id="ARBA00023212"/>
    </source>
</evidence>
<keyword evidence="7" id="KW-0067">ATP-binding</keyword>
<evidence type="ECO:0000256" key="6">
    <source>
        <dbReference type="ARBA" id="ARBA00022741"/>
    </source>
</evidence>
<dbReference type="Proteomes" id="UP001063166">
    <property type="component" value="Unassembled WGS sequence"/>
</dbReference>
<evidence type="ECO:0000256" key="11">
    <source>
        <dbReference type="SAM" id="MobiDB-lite"/>
    </source>
</evidence>
<dbReference type="GO" id="GO:0035974">
    <property type="term" value="C:meiotic spindle pole body"/>
    <property type="evidence" value="ECO:0007669"/>
    <property type="project" value="TreeGrafter"/>
</dbReference>
<feature type="compositionally biased region" description="Low complexity" evidence="11">
    <location>
        <begin position="533"/>
        <end position="543"/>
    </location>
</feature>
<dbReference type="Gene3D" id="3.40.50.300">
    <property type="entry name" value="P-loop containing nucleotide triphosphate hydrolases"/>
    <property type="match status" value="1"/>
</dbReference>
<keyword evidence="3" id="KW-0813">Transport</keyword>
<dbReference type="PANTHER" id="PTHR12688">
    <property type="entry name" value="DYNEIN LIGHT INTERMEDIATE CHAIN"/>
    <property type="match status" value="1"/>
</dbReference>
<keyword evidence="10" id="KW-0206">Cytoskeleton</keyword>
<evidence type="ECO:0000256" key="3">
    <source>
        <dbReference type="ARBA" id="ARBA00022448"/>
    </source>
</evidence>
<evidence type="ECO:0000256" key="2">
    <source>
        <dbReference type="ARBA" id="ARBA00006831"/>
    </source>
</evidence>
<keyword evidence="8" id="KW-0243">Dynein</keyword>
<feature type="compositionally biased region" description="Pro residues" evidence="11">
    <location>
        <begin position="377"/>
        <end position="388"/>
    </location>
</feature>
<comment type="similarity">
    <text evidence="2">Belongs to the dynein light intermediate chain family.</text>
</comment>
<dbReference type="GO" id="GO:0007018">
    <property type="term" value="P:microtubule-based movement"/>
    <property type="evidence" value="ECO:0007669"/>
    <property type="project" value="InterPro"/>
</dbReference>
<feature type="compositionally biased region" description="Polar residues" evidence="11">
    <location>
        <begin position="512"/>
        <end position="527"/>
    </location>
</feature>
<organism evidence="12 13">
    <name type="scientific">Lyophyllum shimeji</name>
    <name type="common">Hon-shimeji</name>
    <name type="synonym">Tricholoma shimeji</name>
    <dbReference type="NCBI Taxonomy" id="47721"/>
    <lineage>
        <taxon>Eukaryota</taxon>
        <taxon>Fungi</taxon>
        <taxon>Dikarya</taxon>
        <taxon>Basidiomycota</taxon>
        <taxon>Agaricomycotina</taxon>
        <taxon>Agaricomycetes</taxon>
        <taxon>Agaricomycetidae</taxon>
        <taxon>Agaricales</taxon>
        <taxon>Tricholomatineae</taxon>
        <taxon>Lyophyllaceae</taxon>
        <taxon>Lyophyllum</taxon>
    </lineage>
</organism>
<comment type="subcellular location">
    <subcellularLocation>
        <location evidence="1">Cytoplasm</location>
        <location evidence="1">Cytoskeleton</location>
    </subcellularLocation>
</comment>
<dbReference type="InterPro" id="IPR022780">
    <property type="entry name" value="Dynein_light_int_chain"/>
</dbReference>
<dbReference type="GO" id="GO:0005868">
    <property type="term" value="C:cytoplasmic dynein complex"/>
    <property type="evidence" value="ECO:0007669"/>
    <property type="project" value="InterPro"/>
</dbReference>
<comment type="caution">
    <text evidence="12">The sequence shown here is derived from an EMBL/GenBank/DDBJ whole genome shotgun (WGS) entry which is preliminary data.</text>
</comment>
<name>A0A9P3UIA5_LYOSH</name>
<keyword evidence="9" id="KW-0505">Motor protein</keyword>
<evidence type="ECO:0000256" key="4">
    <source>
        <dbReference type="ARBA" id="ARBA00022490"/>
    </source>
</evidence>
<feature type="compositionally biased region" description="Low complexity" evidence="11">
    <location>
        <begin position="495"/>
        <end position="511"/>
    </location>
</feature>
<keyword evidence="5" id="KW-0493">Microtubule</keyword>
<feature type="compositionally biased region" description="Basic and acidic residues" evidence="11">
    <location>
        <begin position="399"/>
        <end position="413"/>
    </location>
</feature>
<reference evidence="12" key="1">
    <citation type="submission" date="2022-07" db="EMBL/GenBank/DDBJ databases">
        <title>The genome of Lyophyllum shimeji provides insight into the initial evolution of ectomycorrhizal fungal genome.</title>
        <authorList>
            <person name="Kobayashi Y."/>
            <person name="Shibata T."/>
            <person name="Hirakawa H."/>
            <person name="Shigenobu S."/>
            <person name="Nishiyama T."/>
            <person name="Yamada A."/>
            <person name="Hasebe M."/>
            <person name="Kawaguchi M."/>
        </authorList>
    </citation>
    <scope>NUCLEOTIDE SEQUENCE</scope>
    <source>
        <strain evidence="12">AT787</strain>
    </source>
</reference>
<dbReference type="SUPFAM" id="SSF52540">
    <property type="entry name" value="P-loop containing nucleoside triphosphate hydrolases"/>
    <property type="match status" value="1"/>
</dbReference>
<dbReference type="InterPro" id="IPR008467">
    <property type="entry name" value="Dynein1_light_intermed_chain"/>
</dbReference>
<accession>A0A9P3UIA5</accession>
<evidence type="ECO:0000313" key="12">
    <source>
        <dbReference type="EMBL" id="GLB34133.1"/>
    </source>
</evidence>
<keyword evidence="13" id="KW-1185">Reference proteome</keyword>
<proteinExistence type="inferred from homology"/>
<keyword evidence="4" id="KW-0963">Cytoplasm</keyword>
<feature type="region of interest" description="Disordered" evidence="11">
    <location>
        <begin position="451"/>
        <end position="558"/>
    </location>
</feature>
<evidence type="ECO:0000256" key="8">
    <source>
        <dbReference type="ARBA" id="ARBA00023017"/>
    </source>
</evidence>
<dbReference type="Pfam" id="PF05783">
    <property type="entry name" value="DLIC"/>
    <property type="match status" value="2"/>
</dbReference>
<gene>
    <name evidence="12" type="ORF">LshimejAT787_0110170</name>
</gene>